<feature type="chain" id="PRO_5009278897" evidence="1">
    <location>
        <begin position="31"/>
        <end position="393"/>
    </location>
</feature>
<keyword evidence="3" id="KW-1185">Reference proteome</keyword>
<proteinExistence type="predicted"/>
<dbReference type="EMBL" id="LT629791">
    <property type="protein sequence ID" value="SDU74226.1"/>
    <property type="molecule type" value="Genomic_DNA"/>
</dbReference>
<dbReference type="Proteomes" id="UP000182977">
    <property type="component" value="Chromosome I"/>
</dbReference>
<dbReference type="OrthoDB" id="4945096at2"/>
<evidence type="ECO:0000256" key="1">
    <source>
        <dbReference type="SAM" id="SignalP"/>
    </source>
</evidence>
<dbReference type="RefSeq" id="WP_152690857.1">
    <property type="nucleotide sequence ID" value="NZ_LBMC01000018.1"/>
</dbReference>
<keyword evidence="1" id="KW-0732">Signal</keyword>
<reference evidence="3" key="1">
    <citation type="submission" date="2016-10" db="EMBL/GenBank/DDBJ databases">
        <authorList>
            <person name="Varghese N."/>
            <person name="Submissions S."/>
        </authorList>
    </citation>
    <scope>NUCLEOTIDE SEQUENCE [LARGE SCALE GENOMIC DNA]</scope>
    <source>
        <strain evidence="3">DSM 45079</strain>
    </source>
</reference>
<feature type="signal peptide" evidence="1">
    <location>
        <begin position="1"/>
        <end position="30"/>
    </location>
</feature>
<dbReference type="PROSITE" id="PS51257">
    <property type="entry name" value="PROKAR_LIPOPROTEIN"/>
    <property type="match status" value="1"/>
</dbReference>
<sequence length="393" mass="41514">MMTRSRSVVTSLLAVLLVAACSGGSEPSGAPSSGGPDEDLPAAPVEDTVALISPHLVQDDLQVEPVATPQRLVLPSVTVIVDGVQTLDLLTADVVGALTEASADDGEEYRPADGQAVYAWRVTFEPGPAMSADVFAPFEPEQSPRDASATVRLDAGGDPLPVVGEFGPDELTFECPELPCAEDEPAERILLATVDADSSPALVATVDGEELRLDLATGEVTGDVSLIAQDGAELTFPHPVEWPLTTYVVRTPEQLEAELGSGLGDQTREGARVVYQGRFEEVVLTPFDRARGWAPSGQAWLVVPVEDPLQRVVDGWWEATLDLAASWVLQHDGATLPAAEPVDSGAPVVFLVPDDLEAATLVYQPTGTVSTRAPDTTYEFQVDEPLTAELSLS</sequence>
<evidence type="ECO:0000313" key="3">
    <source>
        <dbReference type="Proteomes" id="UP000182977"/>
    </source>
</evidence>
<accession>A0A1H2L104</accession>
<dbReference type="AlphaFoldDB" id="A0A1H2L104"/>
<protein>
    <submittedName>
        <fullName evidence="2">Uncharacterized protein</fullName>
    </submittedName>
</protein>
<name>A0A1H2L104_9ACTN</name>
<gene>
    <name evidence="2" type="ORF">SAMN04488563_4700</name>
</gene>
<organism evidence="2 3">
    <name type="scientific">Jiangella alkaliphila</name>
    <dbReference type="NCBI Taxonomy" id="419479"/>
    <lineage>
        <taxon>Bacteria</taxon>
        <taxon>Bacillati</taxon>
        <taxon>Actinomycetota</taxon>
        <taxon>Actinomycetes</taxon>
        <taxon>Jiangellales</taxon>
        <taxon>Jiangellaceae</taxon>
        <taxon>Jiangella</taxon>
    </lineage>
</organism>
<evidence type="ECO:0000313" key="2">
    <source>
        <dbReference type="EMBL" id="SDU74226.1"/>
    </source>
</evidence>